<protein>
    <recommendedName>
        <fullName evidence="3">DUF5753 domain-containing protein</fullName>
    </recommendedName>
</protein>
<proteinExistence type="predicted"/>
<evidence type="ECO:0008006" key="3">
    <source>
        <dbReference type="Google" id="ProtNLM"/>
    </source>
</evidence>
<evidence type="ECO:0000313" key="1">
    <source>
        <dbReference type="EMBL" id="MFC5911488.1"/>
    </source>
</evidence>
<reference evidence="2" key="1">
    <citation type="journal article" date="2019" name="Int. J. Syst. Evol. Microbiol.">
        <title>The Global Catalogue of Microorganisms (GCM) 10K type strain sequencing project: providing services to taxonomists for standard genome sequencing and annotation.</title>
        <authorList>
            <consortium name="The Broad Institute Genomics Platform"/>
            <consortium name="The Broad Institute Genome Sequencing Center for Infectious Disease"/>
            <person name="Wu L."/>
            <person name="Ma J."/>
        </authorList>
    </citation>
    <scope>NUCLEOTIDE SEQUENCE [LARGE SCALE GENOMIC DNA]</scope>
    <source>
        <strain evidence="2">JCM 4816</strain>
    </source>
</reference>
<gene>
    <name evidence="1" type="ORF">ACFP3V_30315</name>
</gene>
<comment type="caution">
    <text evidence="1">The sequence shown here is derived from an EMBL/GenBank/DDBJ whole genome shotgun (WGS) entry which is preliminary data.</text>
</comment>
<dbReference type="RefSeq" id="WP_380590538.1">
    <property type="nucleotide sequence ID" value="NZ_JBHSQJ010000171.1"/>
</dbReference>
<sequence>MEIVIKGGVVRAVASGPNTPASLLALEIATYLPLPSLLEGARILHDQDENLTAIQLPSHAGPVLVVMPPAEDFEFSILHEAETGRRILGAVRPDRRTSNARQIAYCVTEFLRTRALI</sequence>
<keyword evidence="2" id="KW-1185">Reference proteome</keyword>
<dbReference type="Proteomes" id="UP001596174">
    <property type="component" value="Unassembled WGS sequence"/>
</dbReference>
<evidence type="ECO:0000313" key="2">
    <source>
        <dbReference type="Proteomes" id="UP001596174"/>
    </source>
</evidence>
<name>A0ABW1GBA5_9ACTN</name>
<accession>A0ABW1GBA5</accession>
<organism evidence="1 2">
    <name type="scientific">Streptacidiphilus monticola</name>
    <dbReference type="NCBI Taxonomy" id="2161674"/>
    <lineage>
        <taxon>Bacteria</taxon>
        <taxon>Bacillati</taxon>
        <taxon>Actinomycetota</taxon>
        <taxon>Actinomycetes</taxon>
        <taxon>Kitasatosporales</taxon>
        <taxon>Streptomycetaceae</taxon>
        <taxon>Streptacidiphilus</taxon>
    </lineage>
</organism>
<dbReference type="EMBL" id="JBHSQJ010000171">
    <property type="protein sequence ID" value="MFC5911488.1"/>
    <property type="molecule type" value="Genomic_DNA"/>
</dbReference>